<evidence type="ECO:0000256" key="4">
    <source>
        <dbReference type="ARBA" id="ARBA00022614"/>
    </source>
</evidence>
<dbReference type="FunFam" id="3.80.10.10:FF:000213">
    <property type="entry name" value="Tyrosine-sulfated glycopeptide receptor 1"/>
    <property type="match status" value="1"/>
</dbReference>
<dbReference type="SUPFAM" id="SSF52058">
    <property type="entry name" value="L domain-like"/>
    <property type="match status" value="2"/>
</dbReference>
<dbReference type="Pfam" id="PF00560">
    <property type="entry name" value="LRR_1"/>
    <property type="match status" value="10"/>
</dbReference>
<dbReference type="PANTHER" id="PTHR48063">
    <property type="entry name" value="LRR RECEPTOR-LIKE KINASE"/>
    <property type="match status" value="1"/>
</dbReference>
<dbReference type="SUPFAM" id="SSF52047">
    <property type="entry name" value="RNI-like"/>
    <property type="match status" value="1"/>
</dbReference>
<sequence>MFTTTTATVMSKLSYKCIDKERDALLHFKSYLDHHEPDGALSTWTTEEEEATNDCCNWSGVECNNQSHVTGLYLQGIKYLGGGIGNVLNRPPIFHVEGGGDNLEGKISPSLLNLSYLIDLDLSFNSFHGSIPKFIGSMTQLKSLDLGANYFTGIVPPELGNLTNLKYLSLYNLISCTVENLDWLSHLSNLEILYMDGISLAKANKWVNMILSLQNLSYLSLDGCDLSHVMHPYSYSSFNSSSSSILQLYLENNNLNTSMYHWLFPLTSNALQTLSLSANNLDWIPKYLGNLCSLTFLVFNDNLVPVKLSDLLNNLSGCTSRTLQLLQASSSRLTGSLSDDILKFSSLSFLDLSNNRLDWTISEKVWKLPKLSSLDISNNSLEGVPSEAQMPNISSIKDINWSSCKLGPRFPKWIQALKNLSSINLAHNKVSDTIPEEFWNMWPSQLIYLNLSSNNITGIITNLSSNFNDYLFPSTLDLSSNNFYGPIPDVPFNLITLDLSRNKFSGEISSLCQFFFRFITLINLSHNSFTGQIPDCLYHFTTLEFLNLGHNSFSGRVPASIQHLINLKVLNLYNNSLSGELPSSLQNCTDLKFLELGANNFSGYVPVWIGEKLSRLHALSLTSNKLFGTIPLQLCELVHLQILDLSMNSLNGTIPTCLSNLMSMNSINGTMSSYSLKPSDYKPKSPVILPMFYVDYVDQAIIKWQGHLHEFSKTLGLLTIIDLSRNNLTGKIPQELTNLNKLIALDLSMNALHGEIPLDIGEMKELQILDLSRNNLSGVIPSSMSEISPLDYLDLSYNNLSGKIPSGTQLQTFDPSRYIGNEGLCGLPLSKHCLGDKEKEATLAIGEGHVTEDDIQMWFYIGGAIGFSIGFWMVCIALLVNRRGRHTFFHFLDHLENWIYVKVMILIAKSQRVASP</sequence>
<dbReference type="Pfam" id="PF08263">
    <property type="entry name" value="LRRNT_2"/>
    <property type="match status" value="1"/>
</dbReference>
<keyword evidence="5 11" id="KW-0812">Transmembrane</keyword>
<keyword evidence="9 11" id="KW-0472">Membrane</keyword>
<comment type="caution">
    <text evidence="13">The sequence shown here is derived from an EMBL/GenBank/DDBJ whole genome shotgun (WGS) entry which is preliminary data.</text>
</comment>
<dbReference type="GO" id="GO:0006952">
    <property type="term" value="P:defense response"/>
    <property type="evidence" value="ECO:0007669"/>
    <property type="project" value="UniProtKB-ARBA"/>
</dbReference>
<dbReference type="EMBL" id="JAUHHV010000001">
    <property type="protein sequence ID" value="KAK1435260.1"/>
    <property type="molecule type" value="Genomic_DNA"/>
</dbReference>
<evidence type="ECO:0000256" key="9">
    <source>
        <dbReference type="ARBA" id="ARBA00023136"/>
    </source>
</evidence>
<evidence type="ECO:0000313" key="13">
    <source>
        <dbReference type="EMBL" id="KAK1435260.1"/>
    </source>
</evidence>
<feature type="transmembrane region" description="Helical" evidence="11">
    <location>
        <begin position="857"/>
        <end position="880"/>
    </location>
</feature>
<dbReference type="FunFam" id="3.80.10.10:FF:000095">
    <property type="entry name" value="LRR receptor-like serine/threonine-protein kinase GSO1"/>
    <property type="match status" value="1"/>
</dbReference>
<dbReference type="InterPro" id="IPR001611">
    <property type="entry name" value="Leu-rich_rpt"/>
</dbReference>
<evidence type="ECO:0000256" key="6">
    <source>
        <dbReference type="ARBA" id="ARBA00022729"/>
    </source>
</evidence>
<keyword evidence="6" id="KW-0732">Signal</keyword>
<organism evidence="13 14">
    <name type="scientific">Tagetes erecta</name>
    <name type="common">African marigold</name>
    <dbReference type="NCBI Taxonomy" id="13708"/>
    <lineage>
        <taxon>Eukaryota</taxon>
        <taxon>Viridiplantae</taxon>
        <taxon>Streptophyta</taxon>
        <taxon>Embryophyta</taxon>
        <taxon>Tracheophyta</taxon>
        <taxon>Spermatophyta</taxon>
        <taxon>Magnoliopsida</taxon>
        <taxon>eudicotyledons</taxon>
        <taxon>Gunneridae</taxon>
        <taxon>Pentapetalae</taxon>
        <taxon>asterids</taxon>
        <taxon>campanulids</taxon>
        <taxon>Asterales</taxon>
        <taxon>Asteraceae</taxon>
        <taxon>Asteroideae</taxon>
        <taxon>Heliantheae alliance</taxon>
        <taxon>Tageteae</taxon>
        <taxon>Tagetes</taxon>
    </lineage>
</organism>
<comment type="subcellular location">
    <subcellularLocation>
        <location evidence="1">Cell membrane</location>
        <topology evidence="1">Single-pass type I membrane protein</topology>
    </subcellularLocation>
</comment>
<dbReference type="FunFam" id="3.80.10.10:FF:000400">
    <property type="entry name" value="Nuclear pore complex protein NUP107"/>
    <property type="match status" value="1"/>
</dbReference>
<dbReference type="PANTHER" id="PTHR48063:SF103">
    <property type="entry name" value="LEUCINE-RICH RECEPTOR-LIKE KINASE FAMILY PROTEIN"/>
    <property type="match status" value="1"/>
</dbReference>
<gene>
    <name evidence="13" type="ORF">QVD17_01021</name>
</gene>
<feature type="domain" description="Leucine-rich repeat-containing N-terminal plant-type" evidence="12">
    <location>
        <begin position="19"/>
        <end position="64"/>
    </location>
</feature>
<evidence type="ECO:0000256" key="8">
    <source>
        <dbReference type="ARBA" id="ARBA00022989"/>
    </source>
</evidence>
<keyword evidence="14" id="KW-1185">Reference proteome</keyword>
<evidence type="ECO:0000256" key="2">
    <source>
        <dbReference type="ARBA" id="ARBA00009592"/>
    </source>
</evidence>
<name>A0AAD8L482_TARER</name>
<dbReference type="GO" id="GO:0009653">
    <property type="term" value="P:anatomical structure morphogenesis"/>
    <property type="evidence" value="ECO:0007669"/>
    <property type="project" value="UniProtKB-ARBA"/>
</dbReference>
<accession>A0AAD8L482</accession>
<dbReference type="InterPro" id="IPR046956">
    <property type="entry name" value="RLP23-like"/>
</dbReference>
<reference evidence="13" key="1">
    <citation type="journal article" date="2023" name="bioRxiv">
        <title>Improved chromosome-level genome assembly for marigold (Tagetes erecta).</title>
        <authorList>
            <person name="Jiang F."/>
            <person name="Yuan L."/>
            <person name="Wang S."/>
            <person name="Wang H."/>
            <person name="Xu D."/>
            <person name="Wang A."/>
            <person name="Fan W."/>
        </authorList>
    </citation>
    <scope>NUCLEOTIDE SEQUENCE</scope>
    <source>
        <strain evidence="13">WSJ</strain>
        <tissue evidence="13">Leaf</tissue>
    </source>
</reference>
<dbReference type="Proteomes" id="UP001229421">
    <property type="component" value="Unassembled WGS sequence"/>
</dbReference>
<keyword evidence="4" id="KW-0433">Leucine-rich repeat</keyword>
<dbReference type="GO" id="GO:0051707">
    <property type="term" value="P:response to other organism"/>
    <property type="evidence" value="ECO:0007669"/>
    <property type="project" value="UniProtKB-ARBA"/>
</dbReference>
<evidence type="ECO:0000313" key="14">
    <source>
        <dbReference type="Proteomes" id="UP001229421"/>
    </source>
</evidence>
<evidence type="ECO:0000259" key="12">
    <source>
        <dbReference type="Pfam" id="PF08263"/>
    </source>
</evidence>
<dbReference type="PROSITE" id="PS51450">
    <property type="entry name" value="LRR"/>
    <property type="match status" value="1"/>
</dbReference>
<keyword evidence="10" id="KW-0325">Glycoprotein</keyword>
<evidence type="ECO:0000256" key="10">
    <source>
        <dbReference type="ARBA" id="ARBA00023180"/>
    </source>
</evidence>
<dbReference type="PRINTS" id="PR00019">
    <property type="entry name" value="LEURICHRPT"/>
</dbReference>
<dbReference type="Gene3D" id="3.80.10.10">
    <property type="entry name" value="Ribonuclease Inhibitor"/>
    <property type="match status" value="4"/>
</dbReference>
<dbReference type="InterPro" id="IPR032675">
    <property type="entry name" value="LRR_dom_sf"/>
</dbReference>
<keyword evidence="8 11" id="KW-1133">Transmembrane helix</keyword>
<dbReference type="GO" id="GO:0099402">
    <property type="term" value="P:plant organ development"/>
    <property type="evidence" value="ECO:0007669"/>
    <property type="project" value="UniProtKB-ARBA"/>
</dbReference>
<evidence type="ECO:0000256" key="7">
    <source>
        <dbReference type="ARBA" id="ARBA00022737"/>
    </source>
</evidence>
<comment type="similarity">
    <text evidence="2">Belongs to the RLP family.</text>
</comment>
<keyword evidence="7" id="KW-0677">Repeat</keyword>
<dbReference type="AlphaFoldDB" id="A0AAD8L482"/>
<evidence type="ECO:0000256" key="3">
    <source>
        <dbReference type="ARBA" id="ARBA00022475"/>
    </source>
</evidence>
<dbReference type="InterPro" id="IPR003591">
    <property type="entry name" value="Leu-rich_rpt_typical-subtyp"/>
</dbReference>
<dbReference type="SMART" id="SM00369">
    <property type="entry name" value="LRR_TYP"/>
    <property type="match status" value="11"/>
</dbReference>
<dbReference type="InterPro" id="IPR013210">
    <property type="entry name" value="LRR_N_plant-typ"/>
</dbReference>
<keyword evidence="3" id="KW-1003">Cell membrane</keyword>
<evidence type="ECO:0000256" key="1">
    <source>
        <dbReference type="ARBA" id="ARBA00004251"/>
    </source>
</evidence>
<evidence type="ECO:0000256" key="11">
    <source>
        <dbReference type="SAM" id="Phobius"/>
    </source>
</evidence>
<dbReference type="Pfam" id="PF13855">
    <property type="entry name" value="LRR_8"/>
    <property type="match status" value="1"/>
</dbReference>
<dbReference type="GO" id="GO:0005886">
    <property type="term" value="C:plasma membrane"/>
    <property type="evidence" value="ECO:0007669"/>
    <property type="project" value="UniProtKB-SubCell"/>
</dbReference>
<evidence type="ECO:0000256" key="5">
    <source>
        <dbReference type="ARBA" id="ARBA00022692"/>
    </source>
</evidence>
<proteinExistence type="inferred from homology"/>
<protein>
    <recommendedName>
        <fullName evidence="12">Leucine-rich repeat-containing N-terminal plant-type domain-containing protein</fullName>
    </recommendedName>
</protein>